<dbReference type="EMBL" id="MU251583">
    <property type="protein sequence ID" value="KAG9231742.1"/>
    <property type="molecule type" value="Genomic_DNA"/>
</dbReference>
<dbReference type="PROSITE" id="PS50088">
    <property type="entry name" value="ANK_REPEAT"/>
    <property type="match status" value="5"/>
</dbReference>
<evidence type="ECO:0000256" key="2">
    <source>
        <dbReference type="ARBA" id="ARBA00023043"/>
    </source>
</evidence>
<name>A0A9P7YDZ7_9HELO</name>
<gene>
    <name evidence="4" type="ORF">BJ875DRAFT_468586</name>
</gene>
<dbReference type="Pfam" id="PF12796">
    <property type="entry name" value="Ank_2"/>
    <property type="match status" value="2"/>
</dbReference>
<evidence type="ECO:0000256" key="1">
    <source>
        <dbReference type="ARBA" id="ARBA00022737"/>
    </source>
</evidence>
<dbReference type="PANTHER" id="PTHR24173:SF74">
    <property type="entry name" value="ANKYRIN REPEAT DOMAIN-CONTAINING PROTEIN 16"/>
    <property type="match status" value="1"/>
</dbReference>
<dbReference type="InterPro" id="IPR002110">
    <property type="entry name" value="Ankyrin_rpt"/>
</dbReference>
<feature type="repeat" description="ANK" evidence="3">
    <location>
        <begin position="417"/>
        <end position="449"/>
    </location>
</feature>
<sequence>MVVGLGSITLIHLVENHQVYIRSISETWNDIQNAPAELKEVGRKTEALCVAVESLLQQLHDGNTILSGRVCEESAGIEKFLRACVKSLVVLMDMQESQAIKLPNGKRAWTDWFQQSDNLNSVSWTKEDGHAGRFMTRLTRDVGFVESIALAVKIGNLNALRSSLVDIDSATNPSGRRAIPQSCQRGIVPSANPVNIAGGLPEELGPNVGILEPPPSYSARPNQDHTRPVERASTSTMFRYSDSRDESPRTIKVSNESMIKCPSSFSKKVDSLLSSEIHGAAEKSKVQELKALLRNGDRNINDKKRGWTALGLAARAGSVEAVGVLLSWGATINLQMDRGLGLASGGGTALHWAADRGHLEVVALLLEKGADIEAMNKGSLFGDDSGTPLMLAAKSGKVEIASLLLNRGANIMATDVQGNTSLYRAVAGNQPGTASMLIAEGADVSHGNRDGDTALHSAAGYGRLGLLNMLIKAGAEVNKKNRWGQGAIHRAAEESQRKAMGILRDSGACQ</sequence>
<dbReference type="InterPro" id="IPR036770">
    <property type="entry name" value="Ankyrin_rpt-contain_sf"/>
</dbReference>
<dbReference type="SUPFAM" id="SSF48403">
    <property type="entry name" value="Ankyrin repeat"/>
    <property type="match status" value="1"/>
</dbReference>
<evidence type="ECO:0000313" key="5">
    <source>
        <dbReference type="Proteomes" id="UP000824998"/>
    </source>
</evidence>
<dbReference type="PRINTS" id="PR01415">
    <property type="entry name" value="ANKYRIN"/>
</dbReference>
<keyword evidence="2 3" id="KW-0040">ANK repeat</keyword>
<evidence type="ECO:0000313" key="4">
    <source>
        <dbReference type="EMBL" id="KAG9231742.1"/>
    </source>
</evidence>
<dbReference type="AlphaFoldDB" id="A0A9P7YDZ7"/>
<dbReference type="SMART" id="SM00248">
    <property type="entry name" value="ANK"/>
    <property type="match status" value="6"/>
</dbReference>
<organism evidence="4 5">
    <name type="scientific">Amylocarpus encephaloides</name>
    <dbReference type="NCBI Taxonomy" id="45428"/>
    <lineage>
        <taxon>Eukaryota</taxon>
        <taxon>Fungi</taxon>
        <taxon>Dikarya</taxon>
        <taxon>Ascomycota</taxon>
        <taxon>Pezizomycotina</taxon>
        <taxon>Leotiomycetes</taxon>
        <taxon>Helotiales</taxon>
        <taxon>Helotiales incertae sedis</taxon>
        <taxon>Amylocarpus</taxon>
    </lineage>
</organism>
<accession>A0A9P7YDZ7</accession>
<dbReference type="PANTHER" id="PTHR24173">
    <property type="entry name" value="ANKYRIN REPEAT CONTAINING"/>
    <property type="match status" value="1"/>
</dbReference>
<feature type="repeat" description="ANK" evidence="3">
    <location>
        <begin position="384"/>
        <end position="416"/>
    </location>
</feature>
<dbReference type="PROSITE" id="PS50297">
    <property type="entry name" value="ANK_REP_REGION"/>
    <property type="match status" value="4"/>
</dbReference>
<dbReference type="Proteomes" id="UP000824998">
    <property type="component" value="Unassembled WGS sequence"/>
</dbReference>
<comment type="caution">
    <text evidence="4">The sequence shown here is derived from an EMBL/GenBank/DDBJ whole genome shotgun (WGS) entry which is preliminary data.</text>
</comment>
<feature type="repeat" description="ANK" evidence="3">
    <location>
        <begin position="305"/>
        <end position="337"/>
    </location>
</feature>
<reference evidence="4" key="1">
    <citation type="journal article" date="2021" name="IMA Fungus">
        <title>Genomic characterization of three marine fungi, including Emericellopsis atlantica sp. nov. with signatures of a generalist lifestyle and marine biomass degradation.</title>
        <authorList>
            <person name="Hagestad O.C."/>
            <person name="Hou L."/>
            <person name="Andersen J.H."/>
            <person name="Hansen E.H."/>
            <person name="Altermark B."/>
            <person name="Li C."/>
            <person name="Kuhnert E."/>
            <person name="Cox R.J."/>
            <person name="Crous P.W."/>
            <person name="Spatafora J.W."/>
            <person name="Lail K."/>
            <person name="Amirebrahimi M."/>
            <person name="Lipzen A."/>
            <person name="Pangilinan J."/>
            <person name="Andreopoulos W."/>
            <person name="Hayes R.D."/>
            <person name="Ng V."/>
            <person name="Grigoriev I.V."/>
            <person name="Jackson S.A."/>
            <person name="Sutton T.D.S."/>
            <person name="Dobson A.D.W."/>
            <person name="Rama T."/>
        </authorList>
    </citation>
    <scope>NUCLEOTIDE SEQUENCE</scope>
    <source>
        <strain evidence="4">TRa018bII</strain>
    </source>
</reference>
<evidence type="ECO:0000256" key="3">
    <source>
        <dbReference type="PROSITE-ProRule" id="PRU00023"/>
    </source>
</evidence>
<dbReference type="Gene3D" id="1.25.40.20">
    <property type="entry name" value="Ankyrin repeat-containing domain"/>
    <property type="match status" value="3"/>
</dbReference>
<keyword evidence="1" id="KW-0677">Repeat</keyword>
<feature type="repeat" description="ANK" evidence="3">
    <location>
        <begin position="345"/>
        <end position="377"/>
    </location>
</feature>
<protein>
    <submittedName>
        <fullName evidence="4">Ankyrin repeat-containing domain protein</fullName>
    </submittedName>
</protein>
<proteinExistence type="predicted"/>
<dbReference type="OrthoDB" id="20872at2759"/>
<keyword evidence="5" id="KW-1185">Reference proteome</keyword>
<feature type="repeat" description="ANK" evidence="3">
    <location>
        <begin position="450"/>
        <end position="482"/>
    </location>
</feature>
<dbReference type="Pfam" id="PF13637">
    <property type="entry name" value="Ank_4"/>
    <property type="match status" value="1"/>
</dbReference>